<dbReference type="CDD" id="cd11064">
    <property type="entry name" value="CYP86A"/>
    <property type="match status" value="1"/>
</dbReference>
<evidence type="ECO:0000256" key="7">
    <source>
        <dbReference type="ARBA" id="ARBA00023033"/>
    </source>
</evidence>
<feature type="region of interest" description="Disordered" evidence="9">
    <location>
        <begin position="496"/>
        <end position="534"/>
    </location>
</feature>
<evidence type="ECO:0000313" key="11">
    <source>
        <dbReference type="RefSeq" id="XP_022934976.1"/>
    </source>
</evidence>
<gene>
    <name evidence="11" type="primary">LOC111441980</name>
</gene>
<evidence type="ECO:0000256" key="2">
    <source>
        <dbReference type="ARBA" id="ARBA00010617"/>
    </source>
</evidence>
<dbReference type="GO" id="GO:0016705">
    <property type="term" value="F:oxidoreductase activity, acting on paired donors, with incorporation or reduction of molecular oxygen"/>
    <property type="evidence" value="ECO:0007669"/>
    <property type="project" value="InterPro"/>
</dbReference>
<keyword evidence="4 8" id="KW-0479">Metal-binding</keyword>
<dbReference type="KEGG" id="cmos:111441980"/>
<dbReference type="Gene3D" id="1.10.630.10">
    <property type="entry name" value="Cytochrome P450"/>
    <property type="match status" value="1"/>
</dbReference>
<dbReference type="InterPro" id="IPR002401">
    <property type="entry name" value="Cyt_P450_E_grp-I"/>
</dbReference>
<evidence type="ECO:0000313" key="10">
    <source>
        <dbReference type="Proteomes" id="UP000504609"/>
    </source>
</evidence>
<evidence type="ECO:0000256" key="3">
    <source>
        <dbReference type="ARBA" id="ARBA00022617"/>
    </source>
</evidence>
<reference evidence="11" key="1">
    <citation type="submission" date="2025-08" db="UniProtKB">
        <authorList>
            <consortium name="RefSeq"/>
        </authorList>
    </citation>
    <scope>IDENTIFICATION</scope>
    <source>
        <tissue evidence="11">Young leaves</tissue>
    </source>
</reference>
<dbReference type="SUPFAM" id="SSF48264">
    <property type="entry name" value="Cytochrome P450"/>
    <property type="match status" value="1"/>
</dbReference>
<evidence type="ECO:0000256" key="5">
    <source>
        <dbReference type="ARBA" id="ARBA00023002"/>
    </source>
</evidence>
<keyword evidence="10" id="KW-1185">Reference proteome</keyword>
<evidence type="ECO:0000256" key="4">
    <source>
        <dbReference type="ARBA" id="ARBA00022723"/>
    </source>
</evidence>
<dbReference type="PANTHER" id="PTHR24296">
    <property type="entry name" value="CYTOCHROME P450"/>
    <property type="match status" value="1"/>
</dbReference>
<dbReference type="Proteomes" id="UP000504609">
    <property type="component" value="Unplaced"/>
</dbReference>
<organism evidence="10 11">
    <name type="scientific">Cucurbita moschata</name>
    <name type="common">Winter crookneck squash</name>
    <name type="synonym">Cucurbita pepo var. moschata</name>
    <dbReference type="NCBI Taxonomy" id="3662"/>
    <lineage>
        <taxon>Eukaryota</taxon>
        <taxon>Viridiplantae</taxon>
        <taxon>Streptophyta</taxon>
        <taxon>Embryophyta</taxon>
        <taxon>Tracheophyta</taxon>
        <taxon>Spermatophyta</taxon>
        <taxon>Magnoliopsida</taxon>
        <taxon>eudicotyledons</taxon>
        <taxon>Gunneridae</taxon>
        <taxon>Pentapetalae</taxon>
        <taxon>rosids</taxon>
        <taxon>fabids</taxon>
        <taxon>Cucurbitales</taxon>
        <taxon>Cucurbitaceae</taxon>
        <taxon>Cucurbiteae</taxon>
        <taxon>Cucurbita</taxon>
    </lineage>
</organism>
<protein>
    <submittedName>
        <fullName evidence="11">Cytochrome P450 94B1-like</fullName>
    </submittedName>
</protein>
<dbReference type="AlphaFoldDB" id="A0A6J1F3A4"/>
<dbReference type="GO" id="GO:0004497">
    <property type="term" value="F:monooxygenase activity"/>
    <property type="evidence" value="ECO:0007669"/>
    <property type="project" value="UniProtKB-KW"/>
</dbReference>
<comment type="cofactor">
    <cofactor evidence="1 8">
        <name>heme</name>
        <dbReference type="ChEBI" id="CHEBI:30413"/>
    </cofactor>
</comment>
<dbReference type="GO" id="GO:0005506">
    <property type="term" value="F:iron ion binding"/>
    <property type="evidence" value="ECO:0007669"/>
    <property type="project" value="InterPro"/>
</dbReference>
<dbReference type="InterPro" id="IPR001128">
    <property type="entry name" value="Cyt_P450"/>
</dbReference>
<evidence type="ECO:0000256" key="1">
    <source>
        <dbReference type="ARBA" id="ARBA00001971"/>
    </source>
</evidence>
<sequence>MGIIISLFSISIFIYLLFRFRPPAGDFFSHSSPPTYPFIGCLLSFYNNRNRLLDWYTELLSGSASGTIVVRRLGCRRTVVTVNPDNVEYILTTHFVNFPKGKPFTEILGDFLGCGIFNVDGELWRTQRKLASHEFSAKSLQEFVVETLESEVEMRLLPALETSSRDGAVVDLQDLLKRFAFGVICKVVLGSEEETILELEKSFDVASKVSAGRAMEPVYVIWKVKRWFGVGSEWQLKTAVAEVHRKVKNIIEKRRERKKMEDLHERKDLLSRLISIGYDDEVIRDMAISFIMAGRDTTSAAMTWLFWLLSHHPNIQNQLVEEIDLESALRVEQKLDYKSLKELKFLKACLCETMRMYPPVPWDSKHAIADDQLPDGTPVQAGDRVTYFPYGMGRMERLWGKDWFEFKPSRWLLEPDGRGRRRGVKLVSPYKFPIFQAGPRVCLGKEMAFIQMKYVVASILSQFRIKPIAADHPVFVPLLTAHMAGGFKVLCQRREKEERERETANSRQTNKIPNLNNQKKTQVNNSNTELTDHS</sequence>
<keyword evidence="3 8" id="KW-0349">Heme</keyword>
<proteinExistence type="inferred from homology"/>
<accession>A0A6J1F3A4</accession>
<evidence type="ECO:0000256" key="8">
    <source>
        <dbReference type="PIRSR" id="PIRSR602401-1"/>
    </source>
</evidence>
<dbReference type="RefSeq" id="XP_022934976.1">
    <property type="nucleotide sequence ID" value="XM_023079208.1"/>
</dbReference>
<comment type="similarity">
    <text evidence="2">Belongs to the cytochrome P450 family.</text>
</comment>
<name>A0A6J1F3A4_CUCMO</name>
<evidence type="ECO:0000256" key="9">
    <source>
        <dbReference type="SAM" id="MobiDB-lite"/>
    </source>
</evidence>
<dbReference type="InterPro" id="IPR036396">
    <property type="entry name" value="Cyt_P450_sf"/>
</dbReference>
<keyword evidence="5" id="KW-0560">Oxidoreductase</keyword>
<evidence type="ECO:0000256" key="6">
    <source>
        <dbReference type="ARBA" id="ARBA00023004"/>
    </source>
</evidence>
<dbReference type="PRINTS" id="PR00463">
    <property type="entry name" value="EP450I"/>
</dbReference>
<dbReference type="GeneID" id="111441980"/>
<feature type="compositionally biased region" description="Polar residues" evidence="9">
    <location>
        <begin position="505"/>
        <end position="534"/>
    </location>
</feature>
<dbReference type="Pfam" id="PF00067">
    <property type="entry name" value="p450"/>
    <property type="match status" value="1"/>
</dbReference>
<feature type="binding site" description="axial binding residue" evidence="8">
    <location>
        <position position="442"/>
    </location>
    <ligand>
        <name>heme</name>
        <dbReference type="ChEBI" id="CHEBI:30413"/>
    </ligand>
    <ligandPart>
        <name>Fe</name>
        <dbReference type="ChEBI" id="CHEBI:18248"/>
    </ligandPart>
</feature>
<keyword evidence="6 8" id="KW-0408">Iron</keyword>
<keyword evidence="7" id="KW-0503">Monooxygenase</keyword>
<dbReference type="GO" id="GO:0020037">
    <property type="term" value="F:heme binding"/>
    <property type="evidence" value="ECO:0007669"/>
    <property type="project" value="InterPro"/>
</dbReference>
<dbReference type="PRINTS" id="PR00385">
    <property type="entry name" value="P450"/>
</dbReference>